<reference evidence="16 17" key="1">
    <citation type="submission" date="2019-07" db="EMBL/GenBank/DDBJ databases">
        <title>Genomic Encyclopedia of Archaeal and Bacterial Type Strains, Phase II (KMG-II): from individual species to whole genera.</title>
        <authorList>
            <person name="Goeker M."/>
        </authorList>
    </citation>
    <scope>NUCLEOTIDE SEQUENCE [LARGE SCALE GENOMIC DNA]</scope>
    <source>
        <strain evidence="16 17">DSM 21935</strain>
    </source>
</reference>
<feature type="domain" description="FAD/NAD(P)-binding" evidence="15">
    <location>
        <begin position="5"/>
        <end position="334"/>
    </location>
</feature>
<evidence type="ECO:0000256" key="11">
    <source>
        <dbReference type="ARBA" id="ARBA00023027"/>
    </source>
</evidence>
<evidence type="ECO:0000256" key="5">
    <source>
        <dbReference type="ARBA" id="ARBA00016603"/>
    </source>
</evidence>
<evidence type="ECO:0000256" key="13">
    <source>
        <dbReference type="PIRSR" id="PIRSR000350-3"/>
    </source>
</evidence>
<keyword evidence="8 13" id="KW-0274">FAD</keyword>
<feature type="binding site" evidence="13">
    <location>
        <position position="319"/>
    </location>
    <ligand>
        <name>FAD</name>
        <dbReference type="ChEBI" id="CHEBI:57692"/>
    </ligand>
</feature>
<dbReference type="Pfam" id="PF02852">
    <property type="entry name" value="Pyr_redox_dim"/>
    <property type="match status" value="1"/>
</dbReference>
<comment type="caution">
    <text evidence="16">The sequence shown here is derived from an EMBL/GenBank/DDBJ whole genome shotgun (WGS) entry which is preliminary data.</text>
</comment>
<dbReference type="InterPro" id="IPR036188">
    <property type="entry name" value="FAD/NAD-bd_sf"/>
</dbReference>
<dbReference type="Gene3D" id="3.30.390.30">
    <property type="match status" value="1"/>
</dbReference>
<dbReference type="InterPro" id="IPR001100">
    <property type="entry name" value="Pyr_nuc-diS_OxRdtase"/>
</dbReference>
<evidence type="ECO:0000313" key="16">
    <source>
        <dbReference type="EMBL" id="TYP92535.1"/>
    </source>
</evidence>
<dbReference type="Gene3D" id="3.50.50.60">
    <property type="entry name" value="FAD/NAD(P)-binding domain"/>
    <property type="match status" value="2"/>
</dbReference>
<sequence>MNRDYDVIVIGTGPAGFSCAMQSSKFNKDALVIESHQEYLGGTWINSGTVPSKALREASETILGFNDQFGDEDHKKPYERFRMADLLQYKQEILEKENRKVKNDLIKNEVDVARGFGRFLDEHTVEVETHFGTTETYTADYILVCTGSNPREPENFEIDGDKILDYKSILELTHIPRRLTIVGSGVHAIEYATTFSALGTRVTVLSDRSEVLSFLDHEIKEQLQLVLDNKNINLKTDVAIQGVDFNSLRNYTEVTFTSANDGDRRQVLETEHVLYLGGRKSNIEGLGLENTQVEVDKEDCIVVNDDFKTSSDSVYAAGDVIGFPRLTSASFTEGRLAACNMFGIPALEVPNEIPYAIYTIPEIASIGLTEKEAEEQELDVSVGRAYFSNIAKADMTNHTEGMLKLVFETESLDLLGVHILGDDAANMIHLGQSVISFEGDVRYFINHVMNYPTMSEAYRIAAFNGVNRVFKAGVKYQNILEDK</sequence>
<evidence type="ECO:0000313" key="17">
    <source>
        <dbReference type="Proteomes" id="UP000324595"/>
    </source>
</evidence>
<dbReference type="FunFam" id="3.30.390.30:FF:000001">
    <property type="entry name" value="Dihydrolipoyl dehydrogenase"/>
    <property type="match status" value="1"/>
</dbReference>
<evidence type="ECO:0000256" key="4">
    <source>
        <dbReference type="ARBA" id="ARBA00012772"/>
    </source>
</evidence>
<dbReference type="GO" id="GO:0050660">
    <property type="term" value="F:flavin adenine dinucleotide binding"/>
    <property type="evidence" value="ECO:0007669"/>
    <property type="project" value="TreeGrafter"/>
</dbReference>
<keyword evidence="11 13" id="KW-0520">NAD</keyword>
<dbReference type="OrthoDB" id="9800167at2"/>
<dbReference type="PRINTS" id="PR00411">
    <property type="entry name" value="PNDRDTASEI"/>
</dbReference>
<dbReference type="PANTHER" id="PTHR22912:SF93">
    <property type="entry name" value="SOLUBLE PYRIDINE NUCLEOTIDE TRANSHYDROGENASE"/>
    <property type="match status" value="1"/>
</dbReference>
<keyword evidence="9" id="KW-0521">NADP</keyword>
<feature type="binding site" evidence="13">
    <location>
        <begin position="183"/>
        <end position="190"/>
    </location>
    <ligand>
        <name>NAD(+)</name>
        <dbReference type="ChEBI" id="CHEBI:57540"/>
    </ligand>
</feature>
<organism evidence="16 17">
    <name type="scientific">Fodinibius salinus</name>
    <dbReference type="NCBI Taxonomy" id="860790"/>
    <lineage>
        <taxon>Bacteria</taxon>
        <taxon>Pseudomonadati</taxon>
        <taxon>Balneolota</taxon>
        <taxon>Balneolia</taxon>
        <taxon>Balneolales</taxon>
        <taxon>Balneolaceae</taxon>
        <taxon>Fodinibius</taxon>
    </lineage>
</organism>
<keyword evidence="17" id="KW-1185">Reference proteome</keyword>
<evidence type="ECO:0000256" key="7">
    <source>
        <dbReference type="ARBA" id="ARBA00022630"/>
    </source>
</evidence>
<keyword evidence="13" id="KW-0547">Nucleotide-binding</keyword>
<evidence type="ECO:0000259" key="15">
    <source>
        <dbReference type="Pfam" id="PF07992"/>
    </source>
</evidence>
<dbReference type="InterPro" id="IPR004099">
    <property type="entry name" value="Pyr_nucl-diS_OxRdtase_dimer"/>
</dbReference>
<dbReference type="GO" id="GO:0004148">
    <property type="term" value="F:dihydrolipoyl dehydrogenase (NADH) activity"/>
    <property type="evidence" value="ECO:0007669"/>
    <property type="project" value="TreeGrafter"/>
</dbReference>
<dbReference type="EMBL" id="VNHY01000003">
    <property type="protein sequence ID" value="TYP92535.1"/>
    <property type="molecule type" value="Genomic_DNA"/>
</dbReference>
<dbReference type="InterPro" id="IPR050151">
    <property type="entry name" value="Class-I_Pyr_Nuc-Dis_Oxidored"/>
</dbReference>
<gene>
    <name evidence="16" type="ORF">LX73_1897</name>
</gene>
<dbReference type="SUPFAM" id="SSF55424">
    <property type="entry name" value="FAD/NAD-linked reductases, dimerisation (C-terminal) domain"/>
    <property type="match status" value="1"/>
</dbReference>
<evidence type="ECO:0000256" key="8">
    <source>
        <dbReference type="ARBA" id="ARBA00022827"/>
    </source>
</evidence>
<keyword evidence="7" id="KW-0285">Flavoprotein</keyword>
<dbReference type="PIRSF" id="PIRSF000350">
    <property type="entry name" value="Mercury_reductase_MerA"/>
    <property type="match status" value="1"/>
</dbReference>
<feature type="binding site" evidence="13">
    <location>
        <begin position="146"/>
        <end position="148"/>
    </location>
    <ligand>
        <name>FAD</name>
        <dbReference type="ChEBI" id="CHEBI:57692"/>
    </ligand>
</feature>
<dbReference type="Pfam" id="PF07992">
    <property type="entry name" value="Pyr_redox_2"/>
    <property type="match status" value="1"/>
</dbReference>
<dbReference type="NCBIfam" id="NF003585">
    <property type="entry name" value="PRK05249.1"/>
    <property type="match status" value="1"/>
</dbReference>
<keyword evidence="10" id="KW-0560">Oxidoreductase</keyword>
<comment type="similarity">
    <text evidence="3">Belongs to the class-I pyridine nucleotide-disulfide oxidoreductase family.</text>
</comment>
<dbReference type="GO" id="GO:0003957">
    <property type="term" value="F:NAD(P)+ transhydrogenase (Si-specific) activity"/>
    <property type="evidence" value="ECO:0007669"/>
    <property type="project" value="UniProtKB-EC"/>
</dbReference>
<proteinExistence type="inferred from homology"/>
<dbReference type="EC" id="1.6.1.1" evidence="4"/>
<dbReference type="SUPFAM" id="SSF51905">
    <property type="entry name" value="FAD/NAD(P)-binding domain"/>
    <property type="match status" value="1"/>
</dbReference>
<feature type="binding site" evidence="13">
    <location>
        <position position="117"/>
    </location>
    <ligand>
        <name>FAD</name>
        <dbReference type="ChEBI" id="CHEBI:57692"/>
    </ligand>
</feature>
<feature type="binding site" evidence="13">
    <location>
        <position position="53"/>
    </location>
    <ligand>
        <name>FAD</name>
        <dbReference type="ChEBI" id="CHEBI:57692"/>
    </ligand>
</feature>
<dbReference type="GO" id="GO:0005829">
    <property type="term" value="C:cytosol"/>
    <property type="evidence" value="ECO:0007669"/>
    <property type="project" value="TreeGrafter"/>
</dbReference>
<comment type="subcellular location">
    <subcellularLocation>
        <location evidence="2">Cytoplasm</location>
    </subcellularLocation>
</comment>
<dbReference type="GO" id="GO:0006103">
    <property type="term" value="P:2-oxoglutarate metabolic process"/>
    <property type="evidence" value="ECO:0007669"/>
    <property type="project" value="TreeGrafter"/>
</dbReference>
<evidence type="ECO:0000256" key="2">
    <source>
        <dbReference type="ARBA" id="ARBA00004496"/>
    </source>
</evidence>
<evidence type="ECO:0000256" key="3">
    <source>
        <dbReference type="ARBA" id="ARBA00007532"/>
    </source>
</evidence>
<dbReference type="AlphaFoldDB" id="A0A5D3YIH0"/>
<comment type="function">
    <text evidence="1">Conversion of NADPH, generated by peripheral catabolic pathways, to NADH, which can enter the respiratory chain for energy generation.</text>
</comment>
<dbReference type="PRINTS" id="PR00368">
    <property type="entry name" value="FADPNR"/>
</dbReference>
<comment type="cofactor">
    <cofactor evidence="13">
        <name>FAD</name>
        <dbReference type="ChEBI" id="CHEBI:57692"/>
    </cofactor>
    <text evidence="13">Binds 1 FAD per subunit.</text>
</comment>
<keyword evidence="6" id="KW-0963">Cytoplasm</keyword>
<feature type="domain" description="Pyridine nucleotide-disulphide oxidoreductase dimerisation" evidence="14">
    <location>
        <begin position="353"/>
        <end position="460"/>
    </location>
</feature>
<evidence type="ECO:0000256" key="12">
    <source>
        <dbReference type="ARBA" id="ARBA00031183"/>
    </source>
</evidence>
<evidence type="ECO:0000256" key="1">
    <source>
        <dbReference type="ARBA" id="ARBA00002842"/>
    </source>
</evidence>
<feature type="binding site" evidence="13">
    <location>
        <position position="278"/>
    </location>
    <ligand>
        <name>NAD(+)</name>
        <dbReference type="ChEBI" id="CHEBI:57540"/>
    </ligand>
</feature>
<evidence type="ECO:0000256" key="9">
    <source>
        <dbReference type="ARBA" id="ARBA00022857"/>
    </source>
</evidence>
<dbReference type="Proteomes" id="UP000324595">
    <property type="component" value="Unassembled WGS sequence"/>
</dbReference>
<dbReference type="PANTHER" id="PTHR22912">
    <property type="entry name" value="DISULFIDE OXIDOREDUCTASE"/>
    <property type="match status" value="1"/>
</dbReference>
<accession>A0A5D3YIH0</accession>
<evidence type="ECO:0000259" key="14">
    <source>
        <dbReference type="Pfam" id="PF02852"/>
    </source>
</evidence>
<dbReference type="PROSITE" id="PS51257">
    <property type="entry name" value="PROKAR_LIPOPROTEIN"/>
    <property type="match status" value="1"/>
</dbReference>
<evidence type="ECO:0000256" key="6">
    <source>
        <dbReference type="ARBA" id="ARBA00022490"/>
    </source>
</evidence>
<dbReference type="InterPro" id="IPR023753">
    <property type="entry name" value="FAD/NAD-binding_dom"/>
</dbReference>
<name>A0A5D3YIH0_9BACT</name>
<dbReference type="RefSeq" id="WP_148899235.1">
    <property type="nucleotide sequence ID" value="NZ_VNHY01000003.1"/>
</dbReference>
<evidence type="ECO:0000256" key="10">
    <source>
        <dbReference type="ARBA" id="ARBA00023002"/>
    </source>
</evidence>
<protein>
    <recommendedName>
        <fullName evidence="5">Soluble pyridine nucleotide transhydrogenase</fullName>
        <ecNumber evidence="4">1.6.1.1</ecNumber>
    </recommendedName>
    <alternativeName>
        <fullName evidence="12">NAD(P)(+) transhydrogenase [B-specific]</fullName>
    </alternativeName>
</protein>
<dbReference type="InterPro" id="IPR016156">
    <property type="entry name" value="FAD/NAD-linked_Rdtase_dimer_sf"/>
</dbReference>